<reference evidence="1" key="1">
    <citation type="submission" date="2021-02" db="EMBL/GenBank/DDBJ databases">
        <authorList>
            <person name="Dougan E. K."/>
            <person name="Rhodes N."/>
            <person name="Thang M."/>
            <person name="Chan C."/>
        </authorList>
    </citation>
    <scope>NUCLEOTIDE SEQUENCE</scope>
</reference>
<evidence type="ECO:0000313" key="2">
    <source>
        <dbReference type="Proteomes" id="UP000601435"/>
    </source>
</evidence>
<feature type="non-terminal residue" evidence="1">
    <location>
        <position position="57"/>
    </location>
</feature>
<dbReference type="EMBL" id="CAJNJA010052799">
    <property type="protein sequence ID" value="CAE7848028.1"/>
    <property type="molecule type" value="Genomic_DNA"/>
</dbReference>
<comment type="caution">
    <text evidence="1">The sequence shown here is derived from an EMBL/GenBank/DDBJ whole genome shotgun (WGS) entry which is preliminary data.</text>
</comment>
<accession>A0A813A087</accession>
<name>A0A813A087_9DINO</name>
<organism evidence="1 2">
    <name type="scientific">Symbiodinium necroappetens</name>
    <dbReference type="NCBI Taxonomy" id="1628268"/>
    <lineage>
        <taxon>Eukaryota</taxon>
        <taxon>Sar</taxon>
        <taxon>Alveolata</taxon>
        <taxon>Dinophyceae</taxon>
        <taxon>Suessiales</taxon>
        <taxon>Symbiodiniaceae</taxon>
        <taxon>Symbiodinium</taxon>
    </lineage>
</organism>
<feature type="non-terminal residue" evidence="1">
    <location>
        <position position="1"/>
    </location>
</feature>
<sequence>VINAGCIRTAERFIGLWVWPEHSLRLRNRKRYVEWPMQRFAGLVPSVDSFWVLTNQT</sequence>
<dbReference type="AlphaFoldDB" id="A0A813A087"/>
<gene>
    <name evidence="1" type="ORF">SNEC2469_LOCUS26177</name>
</gene>
<dbReference type="Proteomes" id="UP000601435">
    <property type="component" value="Unassembled WGS sequence"/>
</dbReference>
<keyword evidence="2" id="KW-1185">Reference proteome</keyword>
<proteinExistence type="predicted"/>
<protein>
    <submittedName>
        <fullName evidence="1">Uncharacterized protein</fullName>
    </submittedName>
</protein>
<evidence type="ECO:0000313" key="1">
    <source>
        <dbReference type="EMBL" id="CAE7848028.1"/>
    </source>
</evidence>